<accession>M6Q655</accession>
<name>M6Q655_9LEPT</name>
<protein>
    <submittedName>
        <fullName evidence="1">Uncharacterized protein</fullName>
    </submittedName>
</protein>
<dbReference type="AlphaFoldDB" id="M6Q655"/>
<dbReference type="Proteomes" id="UP000012118">
    <property type="component" value="Unassembled WGS sequence"/>
</dbReference>
<sequence>MQAIPDRARFVNFITETARFKRAEANRQKITAVTMASNLLGANPELSMEIATETYEIS</sequence>
<organism evidence="1 2">
    <name type="scientific">Leptospira weilii str. UI 13098</name>
    <dbReference type="NCBI Taxonomy" id="1088542"/>
    <lineage>
        <taxon>Bacteria</taxon>
        <taxon>Pseudomonadati</taxon>
        <taxon>Spirochaetota</taxon>
        <taxon>Spirochaetia</taxon>
        <taxon>Leptospirales</taxon>
        <taxon>Leptospiraceae</taxon>
        <taxon>Leptospira</taxon>
    </lineage>
</organism>
<evidence type="ECO:0000313" key="1">
    <source>
        <dbReference type="EMBL" id="EMN88675.1"/>
    </source>
</evidence>
<proteinExistence type="predicted"/>
<gene>
    <name evidence="1" type="ORF">LEP1GSC108_1259</name>
</gene>
<keyword evidence="2" id="KW-1185">Reference proteome</keyword>
<dbReference type="EMBL" id="AHNU02000073">
    <property type="protein sequence ID" value="EMN88675.1"/>
    <property type="molecule type" value="Genomic_DNA"/>
</dbReference>
<reference evidence="1 2" key="1">
    <citation type="submission" date="2013-01" db="EMBL/GenBank/DDBJ databases">
        <authorList>
            <person name="Harkins D.M."/>
            <person name="Durkin A.S."/>
            <person name="Brinkac L.M."/>
            <person name="Haft D.H."/>
            <person name="Selengut J.D."/>
            <person name="Sanka R."/>
            <person name="DePew J."/>
            <person name="Purushe J."/>
            <person name="Chanthongthip A."/>
            <person name="Lattana O."/>
            <person name="Phetsouvanh R."/>
            <person name="Newton P.N."/>
            <person name="Vinetz J.M."/>
            <person name="Sutton G.G."/>
            <person name="Nierman W.C."/>
            <person name="Fouts D.E."/>
        </authorList>
    </citation>
    <scope>NUCLEOTIDE SEQUENCE [LARGE SCALE GENOMIC DNA]</scope>
    <source>
        <strain evidence="1 2">UI 13098</strain>
    </source>
</reference>
<evidence type="ECO:0000313" key="2">
    <source>
        <dbReference type="Proteomes" id="UP000012118"/>
    </source>
</evidence>
<comment type="caution">
    <text evidence="1">The sequence shown here is derived from an EMBL/GenBank/DDBJ whole genome shotgun (WGS) entry which is preliminary data.</text>
</comment>